<dbReference type="Gene3D" id="1.10.357.10">
    <property type="entry name" value="Tetracycline Repressor, domain 2"/>
    <property type="match status" value="1"/>
</dbReference>
<feature type="DNA-binding region" description="H-T-H motif" evidence="4">
    <location>
        <begin position="28"/>
        <end position="47"/>
    </location>
</feature>
<dbReference type="GO" id="GO:0003700">
    <property type="term" value="F:DNA-binding transcription factor activity"/>
    <property type="evidence" value="ECO:0007669"/>
    <property type="project" value="TreeGrafter"/>
</dbReference>
<dbReference type="GO" id="GO:0000976">
    <property type="term" value="F:transcription cis-regulatory region binding"/>
    <property type="evidence" value="ECO:0007669"/>
    <property type="project" value="TreeGrafter"/>
</dbReference>
<keyword evidence="7" id="KW-1185">Reference proteome</keyword>
<dbReference type="EMBL" id="RBIL01000001">
    <property type="protein sequence ID" value="RKQ92931.1"/>
    <property type="molecule type" value="Genomic_DNA"/>
</dbReference>
<dbReference type="OrthoDB" id="9795011at2"/>
<dbReference type="PROSITE" id="PS50977">
    <property type="entry name" value="HTH_TETR_2"/>
    <property type="match status" value="1"/>
</dbReference>
<dbReference type="Proteomes" id="UP000278962">
    <property type="component" value="Unassembled WGS sequence"/>
</dbReference>
<dbReference type="Pfam" id="PF00440">
    <property type="entry name" value="TetR_N"/>
    <property type="match status" value="1"/>
</dbReference>
<sequence>MRADAQRNLDRLKAAALDVFRERGLDSPLEEIAKRAGVSVGTLYNRFDSREGLIDAVVPELLVTNLAQVRQDADGADDAWTRAERYLHGLLEMQIANPALSDAIARAHPGSPEVIALCDAAVDECSRLLDAARAGGPEFGRDDVGAWLLANAALIKGGGADAARRMLAVLLAGLRAP</sequence>
<dbReference type="InterPro" id="IPR001647">
    <property type="entry name" value="HTH_TetR"/>
</dbReference>
<evidence type="ECO:0000259" key="5">
    <source>
        <dbReference type="PROSITE" id="PS50977"/>
    </source>
</evidence>
<dbReference type="PANTHER" id="PTHR30055">
    <property type="entry name" value="HTH-TYPE TRANSCRIPTIONAL REGULATOR RUTR"/>
    <property type="match status" value="1"/>
</dbReference>
<evidence type="ECO:0000313" key="7">
    <source>
        <dbReference type="Proteomes" id="UP000278962"/>
    </source>
</evidence>
<comment type="caution">
    <text evidence="6">The sequence shown here is derived from an EMBL/GenBank/DDBJ whole genome shotgun (WGS) entry which is preliminary data.</text>
</comment>
<dbReference type="InterPro" id="IPR036271">
    <property type="entry name" value="Tet_transcr_reg_TetR-rel_C_sf"/>
</dbReference>
<evidence type="ECO:0000256" key="1">
    <source>
        <dbReference type="ARBA" id="ARBA00023015"/>
    </source>
</evidence>
<keyword evidence="1" id="KW-0805">Transcription regulation</keyword>
<dbReference type="InterPro" id="IPR009057">
    <property type="entry name" value="Homeodomain-like_sf"/>
</dbReference>
<evidence type="ECO:0000313" key="6">
    <source>
        <dbReference type="EMBL" id="RKQ92931.1"/>
    </source>
</evidence>
<dbReference type="InterPro" id="IPR050109">
    <property type="entry name" value="HTH-type_TetR-like_transc_reg"/>
</dbReference>
<dbReference type="PANTHER" id="PTHR30055:SF234">
    <property type="entry name" value="HTH-TYPE TRANSCRIPTIONAL REGULATOR BETI"/>
    <property type="match status" value="1"/>
</dbReference>
<name>A0A660LIY6_9ACTN</name>
<organism evidence="6 7">
    <name type="scientific">Solirubrobacter pauli</name>
    <dbReference type="NCBI Taxonomy" id="166793"/>
    <lineage>
        <taxon>Bacteria</taxon>
        <taxon>Bacillati</taxon>
        <taxon>Actinomycetota</taxon>
        <taxon>Thermoleophilia</taxon>
        <taxon>Solirubrobacterales</taxon>
        <taxon>Solirubrobacteraceae</taxon>
        <taxon>Solirubrobacter</taxon>
    </lineage>
</organism>
<evidence type="ECO:0000256" key="4">
    <source>
        <dbReference type="PROSITE-ProRule" id="PRU00335"/>
    </source>
</evidence>
<proteinExistence type="predicted"/>
<dbReference type="SUPFAM" id="SSF48498">
    <property type="entry name" value="Tetracyclin repressor-like, C-terminal domain"/>
    <property type="match status" value="1"/>
</dbReference>
<accession>A0A660LIY6</accession>
<feature type="domain" description="HTH tetR-type" evidence="5">
    <location>
        <begin position="6"/>
        <end position="65"/>
    </location>
</feature>
<evidence type="ECO:0000256" key="3">
    <source>
        <dbReference type="ARBA" id="ARBA00023163"/>
    </source>
</evidence>
<reference evidence="6 7" key="1">
    <citation type="submission" date="2018-10" db="EMBL/GenBank/DDBJ databases">
        <title>Genomic Encyclopedia of Archaeal and Bacterial Type Strains, Phase II (KMG-II): from individual species to whole genera.</title>
        <authorList>
            <person name="Goeker M."/>
        </authorList>
    </citation>
    <scope>NUCLEOTIDE SEQUENCE [LARGE SCALE GENOMIC DNA]</scope>
    <source>
        <strain evidence="6 7">DSM 14954</strain>
    </source>
</reference>
<evidence type="ECO:0000256" key="2">
    <source>
        <dbReference type="ARBA" id="ARBA00023125"/>
    </source>
</evidence>
<dbReference type="RefSeq" id="WP_121250699.1">
    <property type="nucleotide sequence ID" value="NZ_RBIL01000001.1"/>
</dbReference>
<protein>
    <submittedName>
        <fullName evidence="6">TetR family transcriptional regulator</fullName>
    </submittedName>
</protein>
<gene>
    <name evidence="6" type="ORF">C8N24_2787</name>
</gene>
<dbReference type="SUPFAM" id="SSF46689">
    <property type="entry name" value="Homeodomain-like"/>
    <property type="match status" value="1"/>
</dbReference>
<dbReference type="PRINTS" id="PR00455">
    <property type="entry name" value="HTHTETR"/>
</dbReference>
<dbReference type="AlphaFoldDB" id="A0A660LIY6"/>
<keyword evidence="3" id="KW-0804">Transcription</keyword>
<keyword evidence="2 4" id="KW-0238">DNA-binding</keyword>